<proteinExistence type="predicted"/>
<dbReference type="Pfam" id="PF16087">
    <property type="entry name" value="DUF4817"/>
    <property type="match status" value="1"/>
</dbReference>
<dbReference type="Proteomes" id="UP000235965">
    <property type="component" value="Unassembled WGS sequence"/>
</dbReference>
<evidence type="ECO:0000259" key="1">
    <source>
        <dbReference type="Pfam" id="PF16087"/>
    </source>
</evidence>
<dbReference type="InParanoid" id="A0A2J7QWM0"/>
<organism evidence="2 3">
    <name type="scientific">Cryptotermes secundus</name>
    <dbReference type="NCBI Taxonomy" id="105785"/>
    <lineage>
        <taxon>Eukaryota</taxon>
        <taxon>Metazoa</taxon>
        <taxon>Ecdysozoa</taxon>
        <taxon>Arthropoda</taxon>
        <taxon>Hexapoda</taxon>
        <taxon>Insecta</taxon>
        <taxon>Pterygota</taxon>
        <taxon>Neoptera</taxon>
        <taxon>Polyneoptera</taxon>
        <taxon>Dictyoptera</taxon>
        <taxon>Blattodea</taxon>
        <taxon>Blattoidea</taxon>
        <taxon>Termitoidae</taxon>
        <taxon>Kalotermitidae</taxon>
        <taxon>Cryptotermitinae</taxon>
        <taxon>Cryptotermes</taxon>
    </lineage>
</organism>
<name>A0A2J7QWM0_9NEOP</name>
<protein>
    <recommendedName>
        <fullName evidence="1">DUF4817 domain-containing protein</fullName>
    </recommendedName>
</protein>
<evidence type="ECO:0000313" key="2">
    <source>
        <dbReference type="EMBL" id="PNF32980.1"/>
    </source>
</evidence>
<comment type="caution">
    <text evidence="2">The sequence shown here is derived from an EMBL/GenBank/DDBJ whole genome shotgun (WGS) entry which is preliminary data.</text>
</comment>
<dbReference type="InterPro" id="IPR032135">
    <property type="entry name" value="DUF4817"/>
</dbReference>
<dbReference type="AlphaFoldDB" id="A0A2J7QWM0"/>
<evidence type="ECO:0000313" key="3">
    <source>
        <dbReference type="Proteomes" id="UP000235965"/>
    </source>
</evidence>
<feature type="non-terminal residue" evidence="2">
    <location>
        <position position="1"/>
    </location>
</feature>
<sequence>KCGSAGKCRRKLRLKFCHARVPNRQTIHNLVNRLETMGLLIDNEMTYVRLEHTPRKSLKCLARETGVSTPSARMAPQLLKLRPCKTAAIRSARSSQQGSFVQLVSTVFSSKLRSIHS</sequence>
<reference evidence="2 3" key="1">
    <citation type="submission" date="2017-12" db="EMBL/GenBank/DDBJ databases">
        <title>Hemimetabolous genomes reveal molecular basis of termite eusociality.</title>
        <authorList>
            <person name="Harrison M.C."/>
            <person name="Jongepier E."/>
            <person name="Robertson H.M."/>
            <person name="Arning N."/>
            <person name="Bitard-Feildel T."/>
            <person name="Chao H."/>
            <person name="Childers C.P."/>
            <person name="Dinh H."/>
            <person name="Doddapaneni H."/>
            <person name="Dugan S."/>
            <person name="Gowin J."/>
            <person name="Greiner C."/>
            <person name="Han Y."/>
            <person name="Hu H."/>
            <person name="Hughes D.S.T."/>
            <person name="Huylmans A.-K."/>
            <person name="Kemena C."/>
            <person name="Kremer L.P.M."/>
            <person name="Lee S.L."/>
            <person name="Lopez-Ezquerra A."/>
            <person name="Mallet L."/>
            <person name="Monroy-Kuhn J.M."/>
            <person name="Moser A."/>
            <person name="Murali S.C."/>
            <person name="Muzny D.M."/>
            <person name="Otani S."/>
            <person name="Piulachs M.-D."/>
            <person name="Poelchau M."/>
            <person name="Qu J."/>
            <person name="Schaub F."/>
            <person name="Wada-Katsumata A."/>
            <person name="Worley K.C."/>
            <person name="Xie Q."/>
            <person name="Ylla G."/>
            <person name="Poulsen M."/>
            <person name="Gibbs R.A."/>
            <person name="Schal C."/>
            <person name="Richards S."/>
            <person name="Belles X."/>
            <person name="Korb J."/>
            <person name="Bornberg-Bauer E."/>
        </authorList>
    </citation>
    <scope>NUCLEOTIDE SEQUENCE [LARGE SCALE GENOMIC DNA]</scope>
    <source>
        <tissue evidence="2">Whole body</tissue>
    </source>
</reference>
<gene>
    <name evidence="2" type="ORF">B7P43_G16572</name>
</gene>
<feature type="domain" description="DUF4817" evidence="1">
    <location>
        <begin position="1"/>
        <end position="39"/>
    </location>
</feature>
<accession>A0A2J7QWM0</accession>
<dbReference type="EMBL" id="NEVH01009425">
    <property type="protein sequence ID" value="PNF32980.1"/>
    <property type="molecule type" value="Genomic_DNA"/>
</dbReference>
<keyword evidence="3" id="KW-1185">Reference proteome</keyword>